<feature type="compositionally biased region" description="Basic and acidic residues" evidence="1">
    <location>
        <begin position="201"/>
        <end position="210"/>
    </location>
</feature>
<name>A0A7W9QAY9_9ACTN</name>
<evidence type="ECO:0000256" key="1">
    <source>
        <dbReference type="SAM" id="MobiDB-lite"/>
    </source>
</evidence>
<dbReference type="NCBIfam" id="TIGR04267">
    <property type="entry name" value="mod_HExxH"/>
    <property type="match status" value="1"/>
</dbReference>
<evidence type="ECO:0000313" key="2">
    <source>
        <dbReference type="EMBL" id="MBB5936923.1"/>
    </source>
</evidence>
<feature type="compositionally biased region" description="Pro residues" evidence="1">
    <location>
        <begin position="257"/>
        <end position="277"/>
    </location>
</feature>
<dbReference type="EMBL" id="JACHJL010000009">
    <property type="protein sequence ID" value="MBB5936923.1"/>
    <property type="molecule type" value="Genomic_DNA"/>
</dbReference>
<organism evidence="2 3">
    <name type="scientific">Streptomyces zagrosensis</name>
    <dbReference type="NCBI Taxonomy" id="1042984"/>
    <lineage>
        <taxon>Bacteria</taxon>
        <taxon>Bacillati</taxon>
        <taxon>Actinomycetota</taxon>
        <taxon>Actinomycetes</taxon>
        <taxon>Kitasatosporales</taxon>
        <taxon>Streptomycetaceae</taxon>
        <taxon>Streptomyces</taxon>
    </lineage>
</organism>
<dbReference type="AlphaFoldDB" id="A0A7W9QAY9"/>
<dbReference type="RefSeq" id="WP_184573446.1">
    <property type="nucleotide sequence ID" value="NZ_JACHJL010000009.1"/>
</dbReference>
<comment type="caution">
    <text evidence="2">The sequence shown here is derived from an EMBL/GenBank/DDBJ whole genome shotgun (WGS) entry which is preliminary data.</text>
</comment>
<feature type="compositionally biased region" description="Low complexity" evidence="1">
    <location>
        <begin position="186"/>
        <end position="198"/>
    </location>
</feature>
<keyword evidence="3" id="KW-1185">Reference proteome</keyword>
<proteinExistence type="predicted"/>
<evidence type="ECO:0008006" key="4">
    <source>
        <dbReference type="Google" id="ProtNLM"/>
    </source>
</evidence>
<dbReference type="InterPro" id="IPR026337">
    <property type="entry name" value="AKG_HExxH"/>
</dbReference>
<sequence length="581" mass="61402">MNDRVPPWMLRELGRAEGGAQTLGVLIAGQRTRRLLLVRLLLDAVRAAPPTVLAPSAAALAREHWALLEAADRAAPDLARATLYYPLVGPWAERCVRLLTTPPHEMPPAPADQAAPRIADDLAHLGGLAVVAAARAGIGFRALLAVRDGWVPLPALGALRIRPHAEVPPAVAGPVSLAGQAHPAVPAVPAAPTGPAAPLERVTRSGREPGADPGPSASPGPSTSPTPSSGPGTDPVRGDAIDAPPRTAGNGPRGHPPHAPWPPDVAGPGPDYGPRPGPGRTVEVRGADGVLTVIGPGLPPVVLRPDGHGGWRSDDPRWHPAHALEEAPHRVVLDDSDPYRAVDNALKRHGLFAFGTLTPGEREQWQTMWRAALPMLTVGGQRPLVDAGLLDCVVPMTRPPEVPPRDGNGAHSSGTRREAFGAVLASAPSGPASLAATLVHELHHAKLSAVSDLVPLHTANSPRHYWAPWRPDARPFDGLLQGAYAHLALADYWQRVALAPVGAELRDQAWAEHARCREQVGAILPTLSGSHQLTEPGRMVVNELAALHTRMKGKPPPARYLARAAAYVETARLTWRRQHTR</sequence>
<protein>
    <recommendedName>
        <fullName evidence="4">HEXXH motif domain-containing protein</fullName>
    </recommendedName>
</protein>
<gene>
    <name evidence="2" type="ORF">FHS42_004000</name>
</gene>
<accession>A0A7W9QAY9</accession>
<feature type="region of interest" description="Disordered" evidence="1">
    <location>
        <begin position="186"/>
        <end position="283"/>
    </location>
</feature>
<reference evidence="2 3" key="1">
    <citation type="submission" date="2020-08" db="EMBL/GenBank/DDBJ databases">
        <title>Genomic Encyclopedia of Type Strains, Phase III (KMG-III): the genomes of soil and plant-associated and newly described type strains.</title>
        <authorList>
            <person name="Whitman W."/>
        </authorList>
    </citation>
    <scope>NUCLEOTIDE SEQUENCE [LARGE SCALE GENOMIC DNA]</scope>
    <source>
        <strain evidence="2 3">CECT 8305</strain>
    </source>
</reference>
<feature type="compositionally biased region" description="Low complexity" evidence="1">
    <location>
        <begin position="225"/>
        <end position="235"/>
    </location>
</feature>
<evidence type="ECO:0000313" key="3">
    <source>
        <dbReference type="Proteomes" id="UP000588098"/>
    </source>
</evidence>
<dbReference type="Proteomes" id="UP000588098">
    <property type="component" value="Unassembled WGS sequence"/>
</dbReference>